<keyword evidence="2" id="KW-1185">Reference proteome</keyword>
<dbReference type="InterPro" id="IPR000618">
    <property type="entry name" value="Insect_cuticle"/>
</dbReference>
<dbReference type="EMBL" id="WIXP02000015">
    <property type="protein sequence ID" value="KAF6199332.1"/>
    <property type="molecule type" value="Genomic_DNA"/>
</dbReference>
<organism evidence="1 2">
    <name type="scientific">Apolygus lucorum</name>
    <name type="common">Small green plant bug</name>
    <name type="synonym">Lygocoris lucorum</name>
    <dbReference type="NCBI Taxonomy" id="248454"/>
    <lineage>
        <taxon>Eukaryota</taxon>
        <taxon>Metazoa</taxon>
        <taxon>Ecdysozoa</taxon>
        <taxon>Arthropoda</taxon>
        <taxon>Hexapoda</taxon>
        <taxon>Insecta</taxon>
        <taxon>Pterygota</taxon>
        <taxon>Neoptera</taxon>
        <taxon>Paraneoptera</taxon>
        <taxon>Hemiptera</taxon>
        <taxon>Heteroptera</taxon>
        <taxon>Panheteroptera</taxon>
        <taxon>Cimicomorpha</taxon>
        <taxon>Miridae</taxon>
        <taxon>Mirini</taxon>
        <taxon>Apolygus</taxon>
    </lineage>
</organism>
<gene>
    <name evidence="1" type="ORF">GE061_007358</name>
</gene>
<dbReference type="PRINTS" id="PR00947">
    <property type="entry name" value="CUTICLE"/>
</dbReference>
<dbReference type="OrthoDB" id="6619939at2759"/>
<dbReference type="GO" id="GO:0042302">
    <property type="term" value="F:structural constituent of cuticle"/>
    <property type="evidence" value="ECO:0007669"/>
    <property type="project" value="UniProtKB-UniRule"/>
</dbReference>
<dbReference type="PANTHER" id="PTHR12236:SF95">
    <property type="entry name" value="CUTICULAR PROTEIN 76BD, ISOFORM C-RELATED"/>
    <property type="match status" value="1"/>
</dbReference>
<dbReference type="GO" id="GO:0005615">
    <property type="term" value="C:extracellular space"/>
    <property type="evidence" value="ECO:0007669"/>
    <property type="project" value="TreeGrafter"/>
</dbReference>
<dbReference type="InterPro" id="IPR031311">
    <property type="entry name" value="CHIT_BIND_RR_consensus"/>
</dbReference>
<sequence>MWKPQRGYAPIKALRAPSSRTVSPQSSAMEAKLAVFVALVGVASAGLIASPGLSYGHGQSYSSQSIISHAAPVAIAHAAPISYAAPVVHAAPVAYAHAPVAVAHKTIDYVDAHPAYKFEYGVHDAHTGDVKSQSEVRDGDVVKGSYSLVEPDGSKRIVEYTADDHNGFNAVVHREHNAHPQVVQKVIAAPVAKVAYAAPLLHSAPLLSSYGGHSYGGHY</sequence>
<proteinExistence type="predicted"/>
<reference evidence="1" key="1">
    <citation type="journal article" date="2021" name="Mol. Ecol. Resour.">
        <title>Apolygus lucorum genome provides insights into omnivorousness and mesophyll feeding.</title>
        <authorList>
            <person name="Liu Y."/>
            <person name="Liu H."/>
            <person name="Wang H."/>
            <person name="Huang T."/>
            <person name="Liu B."/>
            <person name="Yang B."/>
            <person name="Yin L."/>
            <person name="Li B."/>
            <person name="Zhang Y."/>
            <person name="Zhang S."/>
            <person name="Jiang F."/>
            <person name="Zhang X."/>
            <person name="Ren Y."/>
            <person name="Wang B."/>
            <person name="Wang S."/>
            <person name="Lu Y."/>
            <person name="Wu K."/>
            <person name="Fan W."/>
            <person name="Wang G."/>
        </authorList>
    </citation>
    <scope>NUCLEOTIDE SEQUENCE</scope>
    <source>
        <strain evidence="1">12Hb</strain>
    </source>
</reference>
<evidence type="ECO:0000313" key="2">
    <source>
        <dbReference type="Proteomes" id="UP000466442"/>
    </source>
</evidence>
<dbReference type="InterPro" id="IPR051217">
    <property type="entry name" value="Insect_Cuticle_Struc_Prot"/>
</dbReference>
<dbReference type="PANTHER" id="PTHR12236">
    <property type="entry name" value="STRUCTURAL CONTITUENT OF CUTICLE"/>
    <property type="match status" value="1"/>
</dbReference>
<dbReference type="GO" id="GO:0031012">
    <property type="term" value="C:extracellular matrix"/>
    <property type="evidence" value="ECO:0007669"/>
    <property type="project" value="TreeGrafter"/>
</dbReference>
<dbReference type="AlphaFoldDB" id="A0A6A4J981"/>
<evidence type="ECO:0000313" key="1">
    <source>
        <dbReference type="EMBL" id="KAF6199332.1"/>
    </source>
</evidence>
<accession>A0A6A4J981</accession>
<dbReference type="Proteomes" id="UP000466442">
    <property type="component" value="Unassembled WGS sequence"/>
</dbReference>
<protein>
    <recommendedName>
        <fullName evidence="3">Cuticle protein</fullName>
    </recommendedName>
</protein>
<comment type="caution">
    <text evidence="1">The sequence shown here is derived from an EMBL/GenBank/DDBJ whole genome shotgun (WGS) entry which is preliminary data.</text>
</comment>
<evidence type="ECO:0008006" key="3">
    <source>
        <dbReference type="Google" id="ProtNLM"/>
    </source>
</evidence>
<dbReference type="PROSITE" id="PS51155">
    <property type="entry name" value="CHIT_BIND_RR_2"/>
    <property type="match status" value="1"/>
</dbReference>
<dbReference type="Pfam" id="PF00379">
    <property type="entry name" value="Chitin_bind_4"/>
    <property type="match status" value="1"/>
</dbReference>
<name>A0A6A4J981_APOLU</name>
<dbReference type="PROSITE" id="PS00233">
    <property type="entry name" value="CHIT_BIND_RR_1"/>
    <property type="match status" value="1"/>
</dbReference>